<dbReference type="PROSITE" id="PS50927">
    <property type="entry name" value="BULB_LECTIN"/>
    <property type="match status" value="1"/>
</dbReference>
<keyword evidence="3" id="KW-0465">Mannose-binding</keyword>
<dbReference type="Gene3D" id="2.90.10.10">
    <property type="entry name" value="Bulb-type lectin domain"/>
    <property type="match status" value="1"/>
</dbReference>
<dbReference type="EMBL" id="NMUH01001800">
    <property type="protein sequence ID" value="MQL95509.1"/>
    <property type="molecule type" value="Genomic_DNA"/>
</dbReference>
<keyword evidence="5" id="KW-0732">Signal</keyword>
<evidence type="ECO:0000313" key="8">
    <source>
        <dbReference type="Proteomes" id="UP000652761"/>
    </source>
</evidence>
<evidence type="ECO:0000256" key="4">
    <source>
        <dbReference type="SAM" id="MobiDB-lite"/>
    </source>
</evidence>
<evidence type="ECO:0000256" key="3">
    <source>
        <dbReference type="ARBA" id="ARBA00023035"/>
    </source>
</evidence>
<proteinExistence type="predicted"/>
<feature type="domain" description="Bulb-type lectin" evidence="6">
    <location>
        <begin position="25"/>
        <end position="133"/>
    </location>
</feature>
<keyword evidence="8" id="KW-1185">Reference proteome</keyword>
<dbReference type="InterPro" id="IPR036426">
    <property type="entry name" value="Bulb-type_lectin_dom_sf"/>
</dbReference>
<dbReference type="CDD" id="cd00028">
    <property type="entry name" value="B_lectin"/>
    <property type="match status" value="1"/>
</dbReference>
<dbReference type="InterPro" id="IPR001480">
    <property type="entry name" value="Bulb-type_lectin_dom"/>
</dbReference>
<reference evidence="7" key="1">
    <citation type="submission" date="2017-07" db="EMBL/GenBank/DDBJ databases">
        <title>Taro Niue Genome Assembly and Annotation.</title>
        <authorList>
            <person name="Atibalentja N."/>
            <person name="Keating K."/>
            <person name="Fields C.J."/>
        </authorList>
    </citation>
    <scope>NUCLEOTIDE SEQUENCE</scope>
    <source>
        <strain evidence="7">Niue_2</strain>
        <tissue evidence="7">Leaf</tissue>
    </source>
</reference>
<feature type="chain" id="PRO_5032572559" description="Bulb-type lectin domain-containing protein" evidence="5">
    <location>
        <begin position="25"/>
        <end position="160"/>
    </location>
</feature>
<evidence type="ECO:0000259" key="6">
    <source>
        <dbReference type="PROSITE" id="PS50927"/>
    </source>
</evidence>
<comment type="caution">
    <text evidence="7">The sequence shown here is derived from an EMBL/GenBank/DDBJ whole genome shotgun (WGS) entry which is preliminary data.</text>
</comment>
<keyword evidence="2" id="KW-0677">Repeat</keyword>
<dbReference type="AlphaFoldDB" id="A0A843VWH5"/>
<dbReference type="SUPFAM" id="SSF51110">
    <property type="entry name" value="alpha-D-mannose-specific plant lectins"/>
    <property type="match status" value="1"/>
</dbReference>
<evidence type="ECO:0000256" key="5">
    <source>
        <dbReference type="SAM" id="SignalP"/>
    </source>
</evidence>
<organism evidence="7 8">
    <name type="scientific">Colocasia esculenta</name>
    <name type="common">Wild taro</name>
    <name type="synonym">Arum esculentum</name>
    <dbReference type="NCBI Taxonomy" id="4460"/>
    <lineage>
        <taxon>Eukaryota</taxon>
        <taxon>Viridiplantae</taxon>
        <taxon>Streptophyta</taxon>
        <taxon>Embryophyta</taxon>
        <taxon>Tracheophyta</taxon>
        <taxon>Spermatophyta</taxon>
        <taxon>Magnoliopsida</taxon>
        <taxon>Liliopsida</taxon>
        <taxon>Araceae</taxon>
        <taxon>Aroideae</taxon>
        <taxon>Colocasieae</taxon>
        <taxon>Colocasia</taxon>
    </lineage>
</organism>
<dbReference type="Proteomes" id="UP000652761">
    <property type="component" value="Unassembled WGS sequence"/>
</dbReference>
<dbReference type="OrthoDB" id="758731at2759"/>
<evidence type="ECO:0000313" key="7">
    <source>
        <dbReference type="EMBL" id="MQL95509.1"/>
    </source>
</evidence>
<feature type="region of interest" description="Disordered" evidence="4">
    <location>
        <begin position="133"/>
        <end position="160"/>
    </location>
</feature>
<feature type="compositionally biased region" description="Low complexity" evidence="4">
    <location>
        <begin position="144"/>
        <end position="154"/>
    </location>
</feature>
<protein>
    <recommendedName>
        <fullName evidence="6">Bulb-type lectin domain-containing protein</fullName>
    </recommendedName>
</protein>
<feature type="signal peptide" evidence="5">
    <location>
        <begin position="1"/>
        <end position="24"/>
    </location>
</feature>
<name>A0A843VWH5_COLES</name>
<accession>A0A843VWH5</accession>
<evidence type="ECO:0000256" key="1">
    <source>
        <dbReference type="ARBA" id="ARBA00022546"/>
    </source>
</evidence>
<gene>
    <name evidence="7" type="ORF">Taro_028184</name>
</gene>
<dbReference type="SMART" id="SM00108">
    <property type="entry name" value="B_lectin"/>
    <property type="match status" value="1"/>
</dbReference>
<keyword evidence="3" id="KW-0430">Lectin</keyword>
<evidence type="ECO:0000256" key="2">
    <source>
        <dbReference type="ARBA" id="ARBA00022737"/>
    </source>
</evidence>
<dbReference type="GO" id="GO:0005537">
    <property type="term" value="F:D-mannose binding"/>
    <property type="evidence" value="ECO:0007669"/>
    <property type="project" value="UniProtKB-KW"/>
</dbReference>
<sequence>MAAKICSLILLALVLGSLSPPSAADNVLYTGGSLLDGQSLTQVFYTLIMQSDCNLVLYYGSRPVWASQTYGWGRGCRATMQGDGNFVVYTAFGRPVWASHTQATVGNYVLVLLPYGDVVIYGGSVWATGTHGGGGAAPPPVEAQPPSNATASAPAPTPHC</sequence>
<dbReference type="GO" id="GO:0051707">
    <property type="term" value="P:response to other organism"/>
    <property type="evidence" value="ECO:0007669"/>
    <property type="project" value="UniProtKB-ARBA"/>
</dbReference>
<keyword evidence="1" id="KW-0348">Hemagglutinin</keyword>